<reference evidence="4 5" key="1">
    <citation type="submission" date="2023-04" db="EMBL/GenBank/DDBJ databases">
        <title>The genome sequence of Polyangium sorediatum DSM14670.</title>
        <authorList>
            <person name="Zhang X."/>
        </authorList>
    </citation>
    <scope>NUCLEOTIDE SEQUENCE [LARGE SCALE GENOMIC DNA]</scope>
    <source>
        <strain evidence="4 5">DSM 14670</strain>
    </source>
</reference>
<sequence length="291" mass="29181">MPTLPDPELLRATPAARRARASLACVAASALGLSLLAMGPAAHAQAPQAPPPPSTAQAPAEQPAAPPLAAPPPAPGVTPGAPPPTGTGAAAPPPAPPPPAGYGYPPGYGPPPPGYGPPPQGGEYGPPPPGYGPPQQGYGPPQQGYPYGYPYYGPYYGEPQPTPPRYERKSTPMMVGGILATTAGIVGVLAGSAIASTAVSQIPIYCESQFGPTICETRSDETQQAVGYGILITGVVALGVGVPLWVIGSKRVPVKSDETTPDAPSTTTPAAPQTSLRLLVSPTSAGLRVTF</sequence>
<keyword evidence="3" id="KW-0732">Signal</keyword>
<keyword evidence="5" id="KW-1185">Reference proteome</keyword>
<evidence type="ECO:0000313" key="5">
    <source>
        <dbReference type="Proteomes" id="UP001160301"/>
    </source>
</evidence>
<gene>
    <name evidence="4" type="ORF">QHF89_28345</name>
</gene>
<protein>
    <submittedName>
        <fullName evidence="4">Uncharacterized protein</fullName>
    </submittedName>
</protein>
<keyword evidence="2" id="KW-1133">Transmembrane helix</keyword>
<feature type="signal peptide" evidence="3">
    <location>
        <begin position="1"/>
        <end position="44"/>
    </location>
</feature>
<evidence type="ECO:0000313" key="4">
    <source>
        <dbReference type="EMBL" id="MDI1433440.1"/>
    </source>
</evidence>
<evidence type="ECO:0000256" key="2">
    <source>
        <dbReference type="SAM" id="Phobius"/>
    </source>
</evidence>
<dbReference type="EMBL" id="JARZHI010000030">
    <property type="protein sequence ID" value="MDI1433440.1"/>
    <property type="molecule type" value="Genomic_DNA"/>
</dbReference>
<accession>A0ABT6NYL8</accession>
<evidence type="ECO:0000256" key="1">
    <source>
        <dbReference type="SAM" id="MobiDB-lite"/>
    </source>
</evidence>
<feature type="compositionally biased region" description="Pro residues" evidence="1">
    <location>
        <begin position="64"/>
        <end position="100"/>
    </location>
</feature>
<proteinExistence type="predicted"/>
<dbReference type="RefSeq" id="WP_284721033.1">
    <property type="nucleotide sequence ID" value="NZ_JARZHI010000030.1"/>
</dbReference>
<comment type="caution">
    <text evidence="4">The sequence shown here is derived from an EMBL/GenBank/DDBJ whole genome shotgun (WGS) entry which is preliminary data.</text>
</comment>
<name>A0ABT6NYL8_9BACT</name>
<organism evidence="4 5">
    <name type="scientific">Polyangium sorediatum</name>
    <dbReference type="NCBI Taxonomy" id="889274"/>
    <lineage>
        <taxon>Bacteria</taxon>
        <taxon>Pseudomonadati</taxon>
        <taxon>Myxococcota</taxon>
        <taxon>Polyangia</taxon>
        <taxon>Polyangiales</taxon>
        <taxon>Polyangiaceae</taxon>
        <taxon>Polyangium</taxon>
    </lineage>
</organism>
<keyword evidence="2" id="KW-0472">Membrane</keyword>
<evidence type="ECO:0000256" key="3">
    <source>
        <dbReference type="SAM" id="SignalP"/>
    </source>
</evidence>
<dbReference type="Proteomes" id="UP001160301">
    <property type="component" value="Unassembled WGS sequence"/>
</dbReference>
<feature type="compositionally biased region" description="Pro residues" evidence="1">
    <location>
        <begin position="107"/>
        <end position="132"/>
    </location>
</feature>
<feature type="compositionally biased region" description="Low complexity" evidence="1">
    <location>
        <begin position="133"/>
        <end position="143"/>
    </location>
</feature>
<feature type="transmembrane region" description="Helical" evidence="2">
    <location>
        <begin position="225"/>
        <end position="247"/>
    </location>
</feature>
<feature type="chain" id="PRO_5045722575" evidence="3">
    <location>
        <begin position="45"/>
        <end position="291"/>
    </location>
</feature>
<feature type="region of interest" description="Disordered" evidence="1">
    <location>
        <begin position="43"/>
        <end position="143"/>
    </location>
</feature>
<keyword evidence="2" id="KW-0812">Transmembrane</keyword>